<evidence type="ECO:0000256" key="6">
    <source>
        <dbReference type="SAM" id="Phobius"/>
    </source>
</evidence>
<evidence type="ECO:0000313" key="8">
    <source>
        <dbReference type="Proteomes" id="UP001222800"/>
    </source>
</evidence>
<accession>A0ABY8E9D2</accession>
<evidence type="ECO:0000256" key="3">
    <source>
        <dbReference type="ARBA" id="ARBA00022692"/>
    </source>
</evidence>
<dbReference type="InterPro" id="IPR007383">
    <property type="entry name" value="DUF445"/>
</dbReference>
<feature type="transmembrane region" description="Helical" evidence="6">
    <location>
        <begin position="181"/>
        <end position="199"/>
    </location>
</feature>
<keyword evidence="4 6" id="KW-1133">Transmembrane helix</keyword>
<name>A0ABY8E9D2_9FIRM</name>
<evidence type="ECO:0000256" key="1">
    <source>
        <dbReference type="ARBA" id="ARBA00004308"/>
    </source>
</evidence>
<evidence type="ECO:0000313" key="7">
    <source>
        <dbReference type="EMBL" id="WFD09533.1"/>
    </source>
</evidence>
<comment type="subcellular location">
    <subcellularLocation>
        <location evidence="1">Endomembrane system</location>
    </subcellularLocation>
</comment>
<dbReference type="EMBL" id="CP120733">
    <property type="protein sequence ID" value="WFD09533.1"/>
    <property type="molecule type" value="Genomic_DNA"/>
</dbReference>
<dbReference type="Pfam" id="PF04286">
    <property type="entry name" value="DUF445"/>
    <property type="match status" value="2"/>
</dbReference>
<proteinExistence type="inferred from homology"/>
<organism evidence="7 8">
    <name type="scientific">Tepidibacter hydrothermalis</name>
    <dbReference type="NCBI Taxonomy" id="3036126"/>
    <lineage>
        <taxon>Bacteria</taxon>
        <taxon>Bacillati</taxon>
        <taxon>Bacillota</taxon>
        <taxon>Clostridia</taxon>
        <taxon>Peptostreptococcales</taxon>
        <taxon>Peptostreptococcaceae</taxon>
        <taxon>Tepidibacter</taxon>
    </lineage>
</organism>
<evidence type="ECO:0000256" key="4">
    <source>
        <dbReference type="ARBA" id="ARBA00022989"/>
    </source>
</evidence>
<dbReference type="PANTHER" id="PTHR35791:SF1">
    <property type="entry name" value="UPF0754 MEMBRANE PROTEIN YHEB"/>
    <property type="match status" value="1"/>
</dbReference>
<gene>
    <name evidence="7" type="ORF">P4S50_14225</name>
</gene>
<keyword evidence="8" id="KW-1185">Reference proteome</keyword>
<evidence type="ECO:0000256" key="2">
    <source>
        <dbReference type="ARBA" id="ARBA00008053"/>
    </source>
</evidence>
<keyword evidence="3 6" id="KW-0812">Transmembrane</keyword>
<dbReference type="RefSeq" id="WP_277731463.1">
    <property type="nucleotide sequence ID" value="NZ_CP120733.1"/>
</dbReference>
<protein>
    <submittedName>
        <fullName evidence="7">DUF445 family protein</fullName>
    </submittedName>
</protein>
<dbReference type="Proteomes" id="UP001222800">
    <property type="component" value="Chromosome"/>
</dbReference>
<evidence type="ECO:0000256" key="5">
    <source>
        <dbReference type="ARBA" id="ARBA00023136"/>
    </source>
</evidence>
<reference evidence="7 8" key="1">
    <citation type="submission" date="2023-03" db="EMBL/GenBank/DDBJ databases">
        <title>Complete genome sequence of Tepidibacter sp. SWIR-1, isolated from a deep-sea hydrothermal vent.</title>
        <authorList>
            <person name="Li X."/>
        </authorList>
    </citation>
    <scope>NUCLEOTIDE SEQUENCE [LARGE SCALE GENOMIC DNA]</scope>
    <source>
        <strain evidence="7 8">SWIR-1</strain>
    </source>
</reference>
<dbReference type="PANTHER" id="PTHR35791">
    <property type="entry name" value="UPF0754 MEMBRANE PROTEIN YHEB"/>
    <property type="match status" value="1"/>
</dbReference>
<comment type="similarity">
    <text evidence="2">Belongs to the UPF0754 family.</text>
</comment>
<keyword evidence="5 6" id="KW-0472">Membrane</keyword>
<sequence length="201" mass="22824">MTIMMKILFLGAIGAVIGWVTNILAIKLIFRPIRPVNIPIINLKIEGLIPKRRKEIAKSIGDVVEQELISVEDIITNMIKEEDKDNLMKALKLKVDEIIEQKLPPFIPVSFKGMIKEYLDKIIQEEIGNVIGDLSGYLIHKSANRIKIGKMVEDKINEFDLEKLEEIIINIAKKELKHIEVLGLILGFFIGILQGLIVMNF</sequence>